<dbReference type="Gene3D" id="1.10.10.10">
    <property type="entry name" value="Winged helix-like DNA-binding domain superfamily/Winged helix DNA-binding domain"/>
    <property type="match status" value="1"/>
</dbReference>
<feature type="domain" description="HTH lysR-type" evidence="5">
    <location>
        <begin position="2"/>
        <end position="59"/>
    </location>
</feature>
<proteinExistence type="inferred from homology"/>
<dbReference type="InterPro" id="IPR036388">
    <property type="entry name" value="WH-like_DNA-bd_sf"/>
</dbReference>
<dbReference type="InterPro" id="IPR036390">
    <property type="entry name" value="WH_DNA-bd_sf"/>
</dbReference>
<dbReference type="InterPro" id="IPR000847">
    <property type="entry name" value="LysR_HTH_N"/>
</dbReference>
<gene>
    <name evidence="6" type="ORF">EDM56_18460</name>
</gene>
<protein>
    <submittedName>
        <fullName evidence="6">LysR family transcriptional regulator</fullName>
    </submittedName>
</protein>
<evidence type="ECO:0000256" key="3">
    <source>
        <dbReference type="ARBA" id="ARBA00023125"/>
    </source>
</evidence>
<comment type="caution">
    <text evidence="6">The sequence shown here is derived from an EMBL/GenBank/DDBJ whole genome shotgun (WGS) entry which is preliminary data.</text>
</comment>
<dbReference type="Pfam" id="PF03466">
    <property type="entry name" value="LysR_substrate"/>
    <property type="match status" value="1"/>
</dbReference>
<dbReference type="SUPFAM" id="SSF53850">
    <property type="entry name" value="Periplasmic binding protein-like II"/>
    <property type="match status" value="1"/>
</dbReference>
<dbReference type="FunFam" id="1.10.10.10:FF:000001">
    <property type="entry name" value="LysR family transcriptional regulator"/>
    <property type="match status" value="1"/>
</dbReference>
<evidence type="ECO:0000313" key="6">
    <source>
        <dbReference type="EMBL" id="RNB85979.1"/>
    </source>
</evidence>
<dbReference type="CDD" id="cd05466">
    <property type="entry name" value="PBP2_LTTR_substrate"/>
    <property type="match status" value="1"/>
</dbReference>
<evidence type="ECO:0000259" key="5">
    <source>
        <dbReference type="PROSITE" id="PS50931"/>
    </source>
</evidence>
<organism evidence="6 7">
    <name type="scientific">Brevibacillus fluminis</name>
    <dbReference type="NCBI Taxonomy" id="511487"/>
    <lineage>
        <taxon>Bacteria</taxon>
        <taxon>Bacillati</taxon>
        <taxon>Bacillota</taxon>
        <taxon>Bacilli</taxon>
        <taxon>Bacillales</taxon>
        <taxon>Paenibacillaceae</taxon>
        <taxon>Brevibacillus</taxon>
    </lineage>
</organism>
<reference evidence="6 7" key="1">
    <citation type="submission" date="2018-10" db="EMBL/GenBank/DDBJ databases">
        <title>Phylogenomics of Brevibacillus.</title>
        <authorList>
            <person name="Dunlap C."/>
        </authorList>
    </citation>
    <scope>NUCLEOTIDE SEQUENCE [LARGE SCALE GENOMIC DNA]</scope>
    <source>
        <strain evidence="6 7">JCM 15716</strain>
    </source>
</reference>
<name>A0A3M8DEH0_9BACL</name>
<dbReference type="PANTHER" id="PTHR30346:SF28">
    <property type="entry name" value="HTH-TYPE TRANSCRIPTIONAL REGULATOR CYNR"/>
    <property type="match status" value="1"/>
</dbReference>
<dbReference type="RefSeq" id="WP_122919391.1">
    <property type="nucleotide sequence ID" value="NZ_RHHQ01000013.1"/>
</dbReference>
<evidence type="ECO:0000256" key="1">
    <source>
        <dbReference type="ARBA" id="ARBA00009437"/>
    </source>
</evidence>
<keyword evidence="2" id="KW-0805">Transcription regulation</keyword>
<dbReference type="PRINTS" id="PR00039">
    <property type="entry name" value="HTHLYSR"/>
</dbReference>
<dbReference type="Pfam" id="PF00126">
    <property type="entry name" value="HTH_1"/>
    <property type="match status" value="1"/>
</dbReference>
<dbReference type="GO" id="GO:0032993">
    <property type="term" value="C:protein-DNA complex"/>
    <property type="evidence" value="ECO:0007669"/>
    <property type="project" value="TreeGrafter"/>
</dbReference>
<dbReference type="Gene3D" id="3.40.190.10">
    <property type="entry name" value="Periplasmic binding protein-like II"/>
    <property type="match status" value="2"/>
</dbReference>
<evidence type="ECO:0000313" key="7">
    <source>
        <dbReference type="Proteomes" id="UP000271031"/>
    </source>
</evidence>
<dbReference type="AlphaFoldDB" id="A0A3M8DEH0"/>
<evidence type="ECO:0000256" key="4">
    <source>
        <dbReference type="ARBA" id="ARBA00023163"/>
    </source>
</evidence>
<dbReference type="PANTHER" id="PTHR30346">
    <property type="entry name" value="TRANSCRIPTIONAL DUAL REGULATOR HCAR-RELATED"/>
    <property type="match status" value="1"/>
</dbReference>
<dbReference type="EMBL" id="RHHQ01000013">
    <property type="protein sequence ID" value="RNB85979.1"/>
    <property type="molecule type" value="Genomic_DNA"/>
</dbReference>
<accession>A0A3M8DEH0</accession>
<sequence length="289" mass="32917">MFTLQQLKYFVSIVERGSLNKAAQSLYLSQPALTKQVALLERELACSLFLRKTTGIELTDAGRYFYEKACSILEQSEQAVQAVKRYTTTRQVRIGALPSLGSFYLPDLLSKEQVREQPSQMVIRDTTRELCELLVRGQVDIAFVQDYAGGLELPVRRLFREQYIALLPATHELAELPAISFEALCRERLVMFKDPCDIRTAFRQQCGTQGIANPNVALELDFNDSIVRFVAKGYGLSFAPKMVAESMHDPAIVCRDFDTDSFYRTIQVVYEPQFEQYVEALTDCYLLNK</sequence>
<evidence type="ECO:0000256" key="2">
    <source>
        <dbReference type="ARBA" id="ARBA00023015"/>
    </source>
</evidence>
<keyword evidence="3" id="KW-0238">DNA-binding</keyword>
<comment type="similarity">
    <text evidence="1">Belongs to the LysR transcriptional regulatory family.</text>
</comment>
<dbReference type="GO" id="GO:0003700">
    <property type="term" value="F:DNA-binding transcription factor activity"/>
    <property type="evidence" value="ECO:0007669"/>
    <property type="project" value="InterPro"/>
</dbReference>
<dbReference type="SUPFAM" id="SSF46785">
    <property type="entry name" value="Winged helix' DNA-binding domain"/>
    <property type="match status" value="1"/>
</dbReference>
<dbReference type="InterPro" id="IPR005119">
    <property type="entry name" value="LysR_subst-bd"/>
</dbReference>
<dbReference type="Proteomes" id="UP000271031">
    <property type="component" value="Unassembled WGS sequence"/>
</dbReference>
<keyword evidence="7" id="KW-1185">Reference proteome</keyword>
<keyword evidence="4" id="KW-0804">Transcription</keyword>
<dbReference type="OrthoDB" id="9803735at2"/>
<dbReference type="PROSITE" id="PS50931">
    <property type="entry name" value="HTH_LYSR"/>
    <property type="match status" value="1"/>
</dbReference>
<dbReference type="GO" id="GO:0003677">
    <property type="term" value="F:DNA binding"/>
    <property type="evidence" value="ECO:0007669"/>
    <property type="project" value="UniProtKB-KW"/>
</dbReference>